<dbReference type="NCBIfam" id="TIGR00277">
    <property type="entry name" value="HDIG"/>
    <property type="match status" value="1"/>
</dbReference>
<keyword evidence="2" id="KW-0378">Hydrolase</keyword>
<dbReference type="InterPro" id="IPR003607">
    <property type="entry name" value="HD/PDEase_dom"/>
</dbReference>
<dbReference type="Proteomes" id="UP000268844">
    <property type="component" value="Unassembled WGS sequence"/>
</dbReference>
<evidence type="ECO:0000313" key="3">
    <source>
        <dbReference type="Proteomes" id="UP000268844"/>
    </source>
</evidence>
<keyword evidence="3" id="KW-1185">Reference proteome</keyword>
<sequence length="361" mass="38510">MSSAAEMFFVGTAPTKARYAQLLDATDMQWFEFGQDRPMQLADAVAVVVDLPLATVPEARKVRAALSGLKPGVPMLFVVDKGQRAEVVHAGAIGASAIANRPLAKPDLTKFLDQARKRQSLQRSASAQSWPAQQSESAVSIRSAAASLDGLFKAVTAGDAPDHVKVYAACDEVATAISHDGLAPWLDTVRSHHQGTMQHCIIVAGVLTRFAQAAGMSEADVRMMTRVGLLHDVGKAVIPTALLDKPGKLTDEEFAVIKTHPYQGFKFLAKHGDVPQDTLAAVVGHHEYLDGSGYPYALTARAIDAQVRITTVCDIYGALVERRAYKAEMQPAAAIAILEGMVEAGKLEGALVRHLARAVLG</sequence>
<dbReference type="RefSeq" id="WP_164550424.1">
    <property type="nucleotide sequence ID" value="NZ_JBHTMH010000001.1"/>
</dbReference>
<name>A0A447IEH5_9HYPH</name>
<dbReference type="PANTHER" id="PTHR43155:SF2">
    <property type="entry name" value="CYCLIC DI-GMP PHOSPHODIESTERASE PA4108"/>
    <property type="match status" value="1"/>
</dbReference>
<dbReference type="Gene3D" id="1.10.3210.10">
    <property type="entry name" value="Hypothetical protein af1432"/>
    <property type="match status" value="1"/>
</dbReference>
<proteinExistence type="predicted"/>
<dbReference type="InterPro" id="IPR006675">
    <property type="entry name" value="HDIG_dom"/>
</dbReference>
<accession>A0A447IEH5</accession>
<reference evidence="2 3" key="1">
    <citation type="submission" date="2018-12" db="EMBL/GenBank/DDBJ databases">
        <authorList>
            <person name="Criscuolo A."/>
        </authorList>
    </citation>
    <scope>NUCLEOTIDE SEQUENCE [LARGE SCALE GENOMIC DNA]</scope>
    <source>
        <strain evidence="2">ACIP1116281</strain>
    </source>
</reference>
<dbReference type="SUPFAM" id="SSF109604">
    <property type="entry name" value="HD-domain/PDEase-like"/>
    <property type="match status" value="1"/>
</dbReference>
<feature type="domain" description="HD-GYP" evidence="1">
    <location>
        <begin position="174"/>
        <end position="361"/>
    </location>
</feature>
<dbReference type="SMART" id="SM00471">
    <property type="entry name" value="HDc"/>
    <property type="match status" value="1"/>
</dbReference>
<gene>
    <name evidence="2" type="primary">rpfG_3</name>
    <name evidence="2" type="ORF">DEVEQU_02967</name>
</gene>
<dbReference type="AlphaFoldDB" id="A0A447IEH5"/>
<evidence type="ECO:0000259" key="1">
    <source>
        <dbReference type="PROSITE" id="PS51832"/>
    </source>
</evidence>
<evidence type="ECO:0000313" key="2">
    <source>
        <dbReference type="EMBL" id="VDS05822.1"/>
    </source>
</evidence>
<dbReference type="GO" id="GO:0071111">
    <property type="term" value="F:cyclic-guanylate-specific phosphodiesterase activity"/>
    <property type="evidence" value="ECO:0007669"/>
    <property type="project" value="UniProtKB-EC"/>
</dbReference>
<dbReference type="CDD" id="cd00077">
    <property type="entry name" value="HDc"/>
    <property type="match status" value="1"/>
</dbReference>
<dbReference type="InterPro" id="IPR037522">
    <property type="entry name" value="HD_GYP_dom"/>
</dbReference>
<organism evidence="2 3">
    <name type="scientific">Devosia equisanguinis</name>
    <dbReference type="NCBI Taxonomy" id="2490941"/>
    <lineage>
        <taxon>Bacteria</taxon>
        <taxon>Pseudomonadati</taxon>
        <taxon>Pseudomonadota</taxon>
        <taxon>Alphaproteobacteria</taxon>
        <taxon>Hyphomicrobiales</taxon>
        <taxon>Devosiaceae</taxon>
        <taxon>Devosia</taxon>
    </lineage>
</organism>
<dbReference type="EC" id="3.1.4.52" evidence="2"/>
<dbReference type="PANTHER" id="PTHR43155">
    <property type="entry name" value="CYCLIC DI-GMP PHOSPHODIESTERASE PA4108-RELATED"/>
    <property type="match status" value="1"/>
</dbReference>
<dbReference type="PROSITE" id="PS51832">
    <property type="entry name" value="HD_GYP"/>
    <property type="match status" value="1"/>
</dbReference>
<dbReference type="EMBL" id="UZWD01000036">
    <property type="protein sequence ID" value="VDS05822.1"/>
    <property type="molecule type" value="Genomic_DNA"/>
</dbReference>
<protein>
    <submittedName>
        <fullName evidence="2">Cyclic di-GMP phosphodiesterase response regulator RpfG</fullName>
        <ecNumber evidence="2">3.1.4.52</ecNumber>
    </submittedName>
</protein>
<dbReference type="Pfam" id="PF13487">
    <property type="entry name" value="HD_5"/>
    <property type="match status" value="1"/>
</dbReference>